<evidence type="ECO:0000313" key="3">
    <source>
        <dbReference type="Proteomes" id="UP000449906"/>
    </source>
</evidence>
<gene>
    <name evidence="2" type="ORF">F9L07_19600</name>
</gene>
<reference evidence="2 3" key="1">
    <citation type="submission" date="2019-09" db="EMBL/GenBank/DDBJ databases">
        <title>Pimelobacter sp. isolated from Paulinella.</title>
        <authorList>
            <person name="Jeong S.E."/>
        </authorList>
    </citation>
    <scope>NUCLEOTIDE SEQUENCE [LARGE SCALE GENOMIC DNA]</scope>
    <source>
        <strain evidence="2 3">Pch-N</strain>
    </source>
</reference>
<comment type="caution">
    <text evidence="2">The sequence shown here is derived from an EMBL/GenBank/DDBJ whole genome shotgun (WGS) entry which is preliminary data.</text>
</comment>
<evidence type="ECO:0000256" key="1">
    <source>
        <dbReference type="SAM" id="Coils"/>
    </source>
</evidence>
<accession>A0A7J5DV89</accession>
<feature type="coiled-coil region" evidence="1">
    <location>
        <begin position="185"/>
        <end position="247"/>
    </location>
</feature>
<evidence type="ECO:0000313" key="2">
    <source>
        <dbReference type="EMBL" id="KAB2809248.1"/>
    </source>
</evidence>
<dbReference type="Proteomes" id="UP000449906">
    <property type="component" value="Unassembled WGS sequence"/>
</dbReference>
<proteinExistence type="predicted"/>
<organism evidence="2 3">
    <name type="scientific">Nocardioides simplex</name>
    <name type="common">Arthrobacter simplex</name>
    <dbReference type="NCBI Taxonomy" id="2045"/>
    <lineage>
        <taxon>Bacteria</taxon>
        <taxon>Bacillati</taxon>
        <taxon>Actinomycetota</taxon>
        <taxon>Actinomycetes</taxon>
        <taxon>Propionibacteriales</taxon>
        <taxon>Nocardioidaceae</taxon>
        <taxon>Pimelobacter</taxon>
    </lineage>
</organism>
<keyword evidence="1" id="KW-0175">Coiled coil</keyword>
<sequence length="368" mass="39881">MTGLHAALAALAAKWETEAAHPTGHSLLVQVYGNLAREVRALLAEHPADLPVATDSTTAVCSHDELLNDPCGECYFDANADLADAPVPEPSDSATAALIERSSFGTPEAVALRASVSDEVAARVVARAKELEADAPAPAPEPSDRAGLSETERGEAYYREHGWGGCDGAAWDRLTSATQEGWEHAAALADRLAVAEQERDELRASNDRYEAENQKFLRDVMDEQERRDAAEQEAATLRAQIAAAHDLADLWDRKADENERHRASTEHKGDRRTLKKLIRHQRMFAHALHAVLGDPGPWVDRLKAEGAIEALEQAADALKPRPGKPCERPENCCGTAAQCDAVVPMARVAGEGWLRERARVLRDGGDHG</sequence>
<name>A0A7J5DV89_NOCSI</name>
<dbReference type="AlphaFoldDB" id="A0A7J5DV89"/>
<dbReference type="EMBL" id="WBVM01000002">
    <property type="protein sequence ID" value="KAB2809248.1"/>
    <property type="molecule type" value="Genomic_DNA"/>
</dbReference>
<protein>
    <submittedName>
        <fullName evidence="2">Uncharacterized protein</fullName>
    </submittedName>
</protein>
<dbReference type="RefSeq" id="WP_151581453.1">
    <property type="nucleotide sequence ID" value="NZ_WBVM01000002.1"/>
</dbReference>